<reference evidence="1" key="3">
    <citation type="submission" date="2012-09" db="EMBL/GenBank/DDBJ databases">
        <authorList>
            <consortium name="VectorBase"/>
        </authorList>
    </citation>
    <scope>NUCLEOTIDE SEQUENCE</scope>
    <source>
        <strain evidence="1">Liverpool</strain>
    </source>
</reference>
<sequence length="49" mass="5676">MEANCKPNQHQIFEPEEFLRHLIDLFHSTQSELSKSGTADNLGTKLYTR</sequence>
<reference evidence="1" key="1">
    <citation type="submission" date="2005-10" db="EMBL/GenBank/DDBJ databases">
        <authorList>
            <person name="Loftus B.J."/>
            <person name="Nene V.M."/>
            <person name="Hannick L.I."/>
            <person name="Bidwell S."/>
            <person name="Haas B."/>
            <person name="Amedeo P."/>
            <person name="Orvis J."/>
            <person name="Wortman J.R."/>
            <person name="White O.R."/>
            <person name="Salzberg S."/>
            <person name="Shumway M."/>
            <person name="Koo H."/>
            <person name="Zhao Y."/>
            <person name="Holmes M."/>
            <person name="Miller J."/>
            <person name="Schatz M."/>
            <person name="Pop M."/>
            <person name="Pai G."/>
            <person name="Utterback T."/>
            <person name="Rogers Y.-H."/>
            <person name="Kravitz S."/>
            <person name="Fraser C.M."/>
        </authorList>
    </citation>
    <scope>NUCLEOTIDE SEQUENCE</scope>
    <source>
        <strain evidence="1">Liverpool</strain>
    </source>
</reference>
<gene>
    <name evidence="1" type="ORF">AaeL_AAEL006130</name>
</gene>
<accession>Q177H5</accession>
<dbReference type="Proteomes" id="UP000682892">
    <property type="component" value="Unassembled WGS sequence"/>
</dbReference>
<organism evidence="1 2">
    <name type="scientific">Aedes aegypti</name>
    <name type="common">Yellowfever mosquito</name>
    <name type="synonym">Culex aegypti</name>
    <dbReference type="NCBI Taxonomy" id="7159"/>
    <lineage>
        <taxon>Eukaryota</taxon>
        <taxon>Metazoa</taxon>
        <taxon>Ecdysozoa</taxon>
        <taxon>Arthropoda</taxon>
        <taxon>Hexapoda</taxon>
        <taxon>Insecta</taxon>
        <taxon>Pterygota</taxon>
        <taxon>Neoptera</taxon>
        <taxon>Endopterygota</taxon>
        <taxon>Diptera</taxon>
        <taxon>Nematocera</taxon>
        <taxon>Culicoidea</taxon>
        <taxon>Culicidae</taxon>
        <taxon>Culicinae</taxon>
        <taxon>Aedini</taxon>
        <taxon>Aedes</taxon>
        <taxon>Stegomyia</taxon>
    </lineage>
</organism>
<evidence type="ECO:0000313" key="1">
    <source>
        <dbReference type="EMBL" id="EAT42302.1"/>
    </source>
</evidence>
<dbReference type="EMBL" id="CH477376">
    <property type="protein sequence ID" value="EAT42302.1"/>
    <property type="molecule type" value="Genomic_DNA"/>
</dbReference>
<proteinExistence type="predicted"/>
<protein>
    <submittedName>
        <fullName evidence="1">AAEL006130-PA</fullName>
    </submittedName>
</protein>
<name>Q177H5_AEDAE</name>
<dbReference type="PaxDb" id="7159-AAEL006130-PA"/>
<dbReference type="HOGENOM" id="CLU_3144088_0_0_1"/>
<reference evidence="1" key="2">
    <citation type="journal article" date="2007" name="Science">
        <title>Genome sequence of Aedes aegypti, a major arbovirus vector.</title>
        <authorList>
            <person name="Nene V."/>
            <person name="Wortman J.R."/>
            <person name="Lawson D."/>
            <person name="Haas B."/>
            <person name="Kodira C."/>
            <person name="Tu Z.J."/>
            <person name="Loftus B."/>
            <person name="Xi Z."/>
            <person name="Megy K."/>
            <person name="Grabherr M."/>
            <person name="Ren Q."/>
            <person name="Zdobnov E.M."/>
            <person name="Lobo N.F."/>
            <person name="Campbell K.S."/>
            <person name="Brown S.E."/>
            <person name="Bonaldo M.F."/>
            <person name="Zhu J."/>
            <person name="Sinkins S.P."/>
            <person name="Hogenkamp D.G."/>
            <person name="Amedeo P."/>
            <person name="Arensburger P."/>
            <person name="Atkinson P.W."/>
            <person name="Bidwell S."/>
            <person name="Biedler J."/>
            <person name="Birney E."/>
            <person name="Bruggner R.V."/>
            <person name="Costas J."/>
            <person name="Coy M.R."/>
            <person name="Crabtree J."/>
            <person name="Crawford M."/>
            <person name="Debruyn B."/>
            <person name="Decaprio D."/>
            <person name="Eiglmeier K."/>
            <person name="Eisenstadt E."/>
            <person name="El-Dorry H."/>
            <person name="Gelbart W.M."/>
            <person name="Gomes S.L."/>
            <person name="Hammond M."/>
            <person name="Hannick L.I."/>
            <person name="Hogan J.R."/>
            <person name="Holmes M.H."/>
            <person name="Jaffe D."/>
            <person name="Johnston J.S."/>
            <person name="Kennedy R.C."/>
            <person name="Koo H."/>
            <person name="Kravitz S."/>
            <person name="Kriventseva E.V."/>
            <person name="Kulp D."/>
            <person name="Labutti K."/>
            <person name="Lee E."/>
            <person name="Li S."/>
            <person name="Lovin D.D."/>
            <person name="Mao C."/>
            <person name="Mauceli E."/>
            <person name="Menck C.F."/>
            <person name="Miller J.R."/>
            <person name="Montgomery P."/>
            <person name="Mori A."/>
            <person name="Nascimento A.L."/>
            <person name="Naveira H.F."/>
            <person name="Nusbaum C."/>
            <person name="O'leary S."/>
            <person name="Orvis J."/>
            <person name="Pertea M."/>
            <person name="Quesneville H."/>
            <person name="Reidenbach K.R."/>
            <person name="Rogers Y.H."/>
            <person name="Roth C.W."/>
            <person name="Schneider J.R."/>
            <person name="Schatz M."/>
            <person name="Shumway M."/>
            <person name="Stanke M."/>
            <person name="Stinson E.O."/>
            <person name="Tubio J.M."/>
            <person name="Vanzee J.P."/>
            <person name="Verjovski-Almeida S."/>
            <person name="Werner D."/>
            <person name="White O."/>
            <person name="Wyder S."/>
            <person name="Zeng Q."/>
            <person name="Zhao Q."/>
            <person name="Zhao Y."/>
            <person name="Hill C.A."/>
            <person name="Raikhel A.S."/>
            <person name="Soares M.B."/>
            <person name="Knudson D.L."/>
            <person name="Lee N.H."/>
            <person name="Galagan J."/>
            <person name="Salzberg S.L."/>
            <person name="Paulsen I.T."/>
            <person name="Dimopoulos G."/>
            <person name="Collins F.H."/>
            <person name="Birren B."/>
            <person name="Fraser-Liggett C.M."/>
            <person name="Severson D.W."/>
        </authorList>
    </citation>
    <scope>NUCLEOTIDE SEQUENCE [LARGE SCALE GENOMIC DNA]</scope>
    <source>
        <strain evidence="1">Liverpool</strain>
    </source>
</reference>
<dbReference type="AlphaFoldDB" id="Q177H5"/>
<evidence type="ECO:0000313" key="2">
    <source>
        <dbReference type="Proteomes" id="UP000682892"/>
    </source>
</evidence>